<dbReference type="AlphaFoldDB" id="A0AAD2H886"/>
<proteinExistence type="predicted"/>
<name>A0AAD2H886_9AGAR</name>
<evidence type="ECO:0000313" key="1">
    <source>
        <dbReference type="EMBL" id="CAK5270570.1"/>
    </source>
</evidence>
<sequence>MTLHSVFRVDRRLGHSWHACRMDSGSGYPGHELHCRPDSQLHTTGSNAIIAADVN</sequence>
<keyword evidence="2" id="KW-1185">Reference proteome</keyword>
<protein>
    <submittedName>
        <fullName evidence="1">Uncharacterized protein</fullName>
    </submittedName>
</protein>
<gene>
    <name evidence="1" type="ORF">MYCIT1_LOCUS15088</name>
</gene>
<accession>A0AAD2H886</accession>
<dbReference type="EMBL" id="CAVNYO010000168">
    <property type="protein sequence ID" value="CAK5270570.1"/>
    <property type="molecule type" value="Genomic_DNA"/>
</dbReference>
<comment type="caution">
    <text evidence="1">The sequence shown here is derived from an EMBL/GenBank/DDBJ whole genome shotgun (WGS) entry which is preliminary data.</text>
</comment>
<organism evidence="1 2">
    <name type="scientific">Mycena citricolor</name>
    <dbReference type="NCBI Taxonomy" id="2018698"/>
    <lineage>
        <taxon>Eukaryota</taxon>
        <taxon>Fungi</taxon>
        <taxon>Dikarya</taxon>
        <taxon>Basidiomycota</taxon>
        <taxon>Agaricomycotina</taxon>
        <taxon>Agaricomycetes</taxon>
        <taxon>Agaricomycetidae</taxon>
        <taxon>Agaricales</taxon>
        <taxon>Marasmiineae</taxon>
        <taxon>Mycenaceae</taxon>
        <taxon>Mycena</taxon>
    </lineage>
</organism>
<evidence type="ECO:0000313" key="2">
    <source>
        <dbReference type="Proteomes" id="UP001295794"/>
    </source>
</evidence>
<reference evidence="1" key="1">
    <citation type="submission" date="2023-11" db="EMBL/GenBank/DDBJ databases">
        <authorList>
            <person name="De Vega J J."/>
            <person name="De Vega J J."/>
        </authorList>
    </citation>
    <scope>NUCLEOTIDE SEQUENCE</scope>
</reference>
<dbReference type="Proteomes" id="UP001295794">
    <property type="component" value="Unassembled WGS sequence"/>
</dbReference>